<dbReference type="InterPro" id="IPR044888">
    <property type="entry name" value="Mediatior_Med7_sf"/>
</dbReference>
<dbReference type="GO" id="GO:0070847">
    <property type="term" value="C:core mediator complex"/>
    <property type="evidence" value="ECO:0007669"/>
    <property type="project" value="TreeGrafter"/>
</dbReference>
<evidence type="ECO:0000256" key="2">
    <source>
        <dbReference type="ARBA" id="ARBA00009994"/>
    </source>
</evidence>
<comment type="similarity">
    <text evidence="2 6">Belongs to the Mediator complex subunit 7 family.</text>
</comment>
<feature type="coiled-coil region" evidence="7">
    <location>
        <begin position="132"/>
        <end position="173"/>
    </location>
</feature>
<dbReference type="GO" id="GO:0006357">
    <property type="term" value="P:regulation of transcription by RNA polymerase II"/>
    <property type="evidence" value="ECO:0007669"/>
    <property type="project" value="InterPro"/>
</dbReference>
<keyword evidence="6" id="KW-0010">Activator</keyword>
<evidence type="ECO:0000256" key="1">
    <source>
        <dbReference type="ARBA" id="ARBA00004123"/>
    </source>
</evidence>
<evidence type="ECO:0000256" key="4">
    <source>
        <dbReference type="ARBA" id="ARBA00023163"/>
    </source>
</evidence>
<dbReference type="VEuPathDB" id="CryptoDB:ChTU502y2012_412g0345"/>
<keyword evidence="7" id="KW-0175">Coiled coil</keyword>
<dbReference type="PANTHER" id="PTHR21428">
    <property type="entry name" value="MEDIATOR OF RNA POLYMERASE II TRANSCRIPTION SUBUNIT 7"/>
    <property type="match status" value="1"/>
</dbReference>
<dbReference type="InterPro" id="IPR009244">
    <property type="entry name" value="Mediatior_Med7"/>
</dbReference>
<comment type="subunit">
    <text evidence="6">Component of the Mediator complex.</text>
</comment>
<dbReference type="Proteomes" id="UP001429100">
    <property type="component" value="Unassembled WGS sequence"/>
</dbReference>
<evidence type="ECO:0000256" key="5">
    <source>
        <dbReference type="ARBA" id="ARBA00023242"/>
    </source>
</evidence>
<gene>
    <name evidence="8" type="ORF">CHUDEA1_2800</name>
    <name evidence="9" type="ORF">GY17_00001291</name>
</gene>
<evidence type="ECO:0000313" key="9">
    <source>
        <dbReference type="EMBL" id="PPS97077.1"/>
    </source>
</evidence>
<dbReference type="EMBL" id="JTAI01000044">
    <property type="protein sequence ID" value="PPS97077.1"/>
    <property type="molecule type" value="Genomic_DNA"/>
</dbReference>
<proteinExistence type="inferred from homology"/>
<reference evidence="9 10" key="1">
    <citation type="submission" date="2014-11" db="EMBL/GenBank/DDBJ databases">
        <title>Comparative genomic analysis of Cryptosporidium hominis reveals occurrence of genetic recombination in virulent subtypes.</title>
        <authorList>
            <person name="Guo Y."/>
            <person name="Tang K."/>
            <person name="Frace M."/>
            <person name="Li N."/>
            <person name="Roellig D.M."/>
            <person name="Sammons S."/>
            <person name="Knipe K."/>
            <person name="Rowe L."/>
            <person name="Feng Y."/>
            <person name="Xiao L."/>
        </authorList>
    </citation>
    <scope>NUCLEOTIDE SEQUENCE [LARGE SCALE GENOMIC DNA]</scope>
    <source>
        <strain evidence="9">30976</strain>
    </source>
</reference>
<protein>
    <recommendedName>
        <fullName evidence="6">Mediator of RNA polymerase II transcription subunit 7</fullName>
    </recommendedName>
</protein>
<dbReference type="PANTHER" id="PTHR21428:SF11">
    <property type="entry name" value="MEDIATOR OF RNA POLYMERASE II TRANSCRIPTION SUBUNIT 7"/>
    <property type="match status" value="1"/>
</dbReference>
<reference evidence="9 10" key="3">
    <citation type="submission" date="2017-10" db="EMBL/GenBank/DDBJ databases">
        <title>Consistent, comparative and evidence-based genome annotation and re-annotation for the closely-related species, Cryptosporidium parvum, C. hominis and C. tyzzeri.</title>
        <authorList>
            <person name="Baptista R.P."/>
            <person name="Li Y."/>
            <person name="Sateriale A."/>
            <person name="Striepen B."/>
            <person name="Kissinger J.C."/>
        </authorList>
    </citation>
    <scope>NUCLEOTIDE SEQUENCE [LARGE SCALE GENOMIC DNA]</scope>
    <source>
        <strain evidence="9">30976</strain>
    </source>
</reference>
<dbReference type="Gene3D" id="6.10.140.200">
    <property type="match status" value="1"/>
</dbReference>
<dbReference type="InterPro" id="IPR037212">
    <property type="entry name" value="Med7/Med21-like"/>
</dbReference>
<accession>A0A0S4TBP8</accession>
<evidence type="ECO:0000256" key="7">
    <source>
        <dbReference type="SAM" id="Coils"/>
    </source>
</evidence>
<name>A0A0S4TBP8_CRYHO</name>
<dbReference type="VEuPathDB" id="CryptoDB:GY17_00001291"/>
<dbReference type="AlphaFoldDB" id="A0A0S4TBP8"/>
<keyword evidence="5 6" id="KW-0539">Nucleus</keyword>
<keyword evidence="10" id="KW-1185">Reference proteome</keyword>
<comment type="subcellular location">
    <subcellularLocation>
        <location evidence="1 6">Nucleus</location>
    </subcellularLocation>
</comment>
<dbReference type="GO" id="GO:0003712">
    <property type="term" value="F:transcription coregulator activity"/>
    <property type="evidence" value="ECO:0007669"/>
    <property type="project" value="InterPro"/>
</dbReference>
<evidence type="ECO:0000313" key="8">
    <source>
        <dbReference type="EMBL" id="CUV04223.1"/>
    </source>
</evidence>
<reference evidence="8" key="2">
    <citation type="submission" date="2015-08" db="EMBL/GenBank/DDBJ databases">
        <authorList>
            <person name="Babu N.S."/>
            <person name="Beckwith C.J."/>
            <person name="Beseler K.G."/>
            <person name="Brison A."/>
            <person name="Carone J.V."/>
            <person name="Caskin T.P."/>
            <person name="Diamond M."/>
            <person name="Durham M.E."/>
            <person name="Foxe J.M."/>
            <person name="Go M."/>
            <person name="Henderson B.A."/>
            <person name="Jones I.B."/>
            <person name="McGettigan J.A."/>
            <person name="Micheletti S.J."/>
            <person name="Nasrallah M.E."/>
            <person name="Ortiz D."/>
            <person name="Piller C.R."/>
            <person name="Privatt S.R."/>
            <person name="Schneider S.L."/>
            <person name="Sharp S."/>
            <person name="Smith T.C."/>
            <person name="Stanton J.D."/>
            <person name="Ullery H.E."/>
            <person name="Wilson R.J."/>
            <person name="Serrano M.G."/>
            <person name="Buck G."/>
            <person name="Lee V."/>
            <person name="Wang Y."/>
            <person name="Carvalho R."/>
            <person name="Voegtly L."/>
            <person name="Shi R."/>
            <person name="Duckworth R."/>
            <person name="Johnson A."/>
            <person name="Loviza R."/>
            <person name="Walstead R."/>
            <person name="Shah Z."/>
            <person name="Kiflezghi M."/>
            <person name="Wade K."/>
            <person name="Ball S.L."/>
            <person name="Bradley K.W."/>
            <person name="Asai D.J."/>
            <person name="Bowman C.A."/>
            <person name="Russell D.A."/>
            <person name="Pope W.H."/>
            <person name="Jacobs-Sera D."/>
            <person name="Hendrix R.W."/>
            <person name="Hatfull G.F."/>
        </authorList>
    </citation>
    <scope>NUCLEOTIDE SEQUENCE [LARGE SCALE GENOMIC DNA]</scope>
</reference>
<organism evidence="8">
    <name type="scientific">Cryptosporidium hominis</name>
    <dbReference type="NCBI Taxonomy" id="237895"/>
    <lineage>
        <taxon>Eukaryota</taxon>
        <taxon>Sar</taxon>
        <taxon>Alveolata</taxon>
        <taxon>Apicomplexa</taxon>
        <taxon>Conoidasida</taxon>
        <taxon>Coccidia</taxon>
        <taxon>Eucoccidiorida</taxon>
        <taxon>Eimeriorina</taxon>
        <taxon>Cryptosporidiidae</taxon>
        <taxon>Cryptosporidium</taxon>
    </lineage>
</organism>
<dbReference type="EMBL" id="LN877947">
    <property type="protein sequence ID" value="CUV04223.1"/>
    <property type="molecule type" value="Genomic_DNA"/>
</dbReference>
<comment type="function">
    <text evidence="6">Component of the Mediator complex, a coactivator involved in the regulated transcription of nearly all RNA polymerase II-dependent genes. Mediator functions as a bridge to convey information from gene-specific regulatory proteins to the basal RNA polymerase II transcription machinery.</text>
</comment>
<dbReference type="Pfam" id="PF05983">
    <property type="entry name" value="Med7"/>
    <property type="match status" value="1"/>
</dbReference>
<dbReference type="VEuPathDB" id="CryptoDB:Chro.10315"/>
<evidence type="ECO:0000256" key="3">
    <source>
        <dbReference type="ARBA" id="ARBA00023015"/>
    </source>
</evidence>
<sequence>MDNANGQQNIVSSFPPPPPYFRLFDHEDKVTKIKPPPCIEGPFTCFGSQLSSDISIHPLDSDTILYNESNVDLPAELMMLNEMFQMEILKLLENSGKGVVDTSSVKKIIKIYNNMNHILEKLRIIQTYYQICDELEAQVNEKNQLLDQMKQHLEEYKSLLDDLSKENSDKMSD</sequence>
<dbReference type="Proteomes" id="UP000199752">
    <property type="component" value="Chromosome 1"/>
</dbReference>
<dbReference type="SUPFAM" id="SSF140718">
    <property type="entry name" value="Mediator hinge subcomplex-like"/>
    <property type="match status" value="1"/>
</dbReference>
<evidence type="ECO:0000256" key="6">
    <source>
        <dbReference type="RuleBase" id="RU364060"/>
    </source>
</evidence>
<evidence type="ECO:0000313" key="10">
    <source>
        <dbReference type="Proteomes" id="UP001429100"/>
    </source>
</evidence>
<dbReference type="GO" id="GO:0016592">
    <property type="term" value="C:mediator complex"/>
    <property type="evidence" value="ECO:0007669"/>
    <property type="project" value="InterPro"/>
</dbReference>
<dbReference type="OrthoDB" id="10253553at2759"/>
<keyword evidence="3 6" id="KW-0805">Transcription regulation</keyword>
<dbReference type="VEuPathDB" id="CryptoDB:CHUDEA1_2800"/>
<keyword evidence="4 6" id="KW-0804">Transcription</keyword>